<comment type="caution">
    <text evidence="2">The sequence shown here is derived from an EMBL/GenBank/DDBJ whole genome shotgun (WGS) entry which is preliminary data.</text>
</comment>
<dbReference type="EMBL" id="BAAFJT010000012">
    <property type="protein sequence ID" value="GAB0195083.1"/>
    <property type="molecule type" value="Genomic_DNA"/>
</dbReference>
<proteinExistence type="predicted"/>
<reference evidence="2 3" key="1">
    <citation type="submission" date="2024-06" db="EMBL/GenBank/DDBJ databases">
        <title>The draft genome of Grus japonensis, version 3.</title>
        <authorList>
            <person name="Nabeshima K."/>
            <person name="Suzuki S."/>
            <person name="Onuma M."/>
        </authorList>
    </citation>
    <scope>NUCLEOTIDE SEQUENCE [LARGE SCALE GENOMIC DNA]</scope>
    <source>
        <strain evidence="2 3">451A</strain>
    </source>
</reference>
<sequence length="312" mass="35142">MLGEEESKPKNNYCLTLTRGEKAQKVKSQLELKLASVVSDNKKGFFKYINSKRRSKENIEPILVEDGHLTNRDEEKAEAFNAYFGSVFNNADRAWAALFTESEDHKCGNSDFPFVDTEIVRDQLYQLNVHKSMGPDGIHLAVLNELADVMAGPLSITYQRSWESGEVLADCKLANVIPLCKKDVREDPENYRPVSLTSLPGKIMEKIILGTIERHLKNNAIIRHSQQGITKGKSCLTNLISFYNKVTRLVDEGKAADVVFLDFSKIFDAVPHSILLDKLSICGMSRFTVCWVKKWLKSRAQRVVVNGATSGW</sequence>
<feature type="domain" description="Reverse transcriptase" evidence="1">
    <location>
        <begin position="181"/>
        <end position="303"/>
    </location>
</feature>
<evidence type="ECO:0000313" key="2">
    <source>
        <dbReference type="EMBL" id="GAB0195083.1"/>
    </source>
</evidence>
<evidence type="ECO:0000259" key="1">
    <source>
        <dbReference type="Pfam" id="PF00078"/>
    </source>
</evidence>
<dbReference type="PANTHER" id="PTHR33395:SF22">
    <property type="entry name" value="REVERSE TRANSCRIPTASE DOMAIN-CONTAINING PROTEIN"/>
    <property type="match status" value="1"/>
</dbReference>
<dbReference type="Pfam" id="PF00078">
    <property type="entry name" value="RVT_1"/>
    <property type="match status" value="1"/>
</dbReference>
<keyword evidence="3" id="KW-1185">Reference proteome</keyword>
<evidence type="ECO:0000313" key="3">
    <source>
        <dbReference type="Proteomes" id="UP001623348"/>
    </source>
</evidence>
<gene>
    <name evidence="2" type="ORF">GRJ2_001973600</name>
</gene>
<dbReference type="PANTHER" id="PTHR33395">
    <property type="entry name" value="TRANSCRIPTASE, PUTATIVE-RELATED-RELATED"/>
    <property type="match status" value="1"/>
</dbReference>
<dbReference type="SUPFAM" id="SSF56672">
    <property type="entry name" value="DNA/RNA polymerases"/>
    <property type="match status" value="1"/>
</dbReference>
<dbReference type="InterPro" id="IPR000477">
    <property type="entry name" value="RT_dom"/>
</dbReference>
<organism evidence="2 3">
    <name type="scientific">Grus japonensis</name>
    <name type="common">Japanese crane</name>
    <name type="synonym">Red-crowned crane</name>
    <dbReference type="NCBI Taxonomy" id="30415"/>
    <lineage>
        <taxon>Eukaryota</taxon>
        <taxon>Metazoa</taxon>
        <taxon>Chordata</taxon>
        <taxon>Craniata</taxon>
        <taxon>Vertebrata</taxon>
        <taxon>Euteleostomi</taxon>
        <taxon>Archelosauria</taxon>
        <taxon>Archosauria</taxon>
        <taxon>Dinosauria</taxon>
        <taxon>Saurischia</taxon>
        <taxon>Theropoda</taxon>
        <taxon>Coelurosauria</taxon>
        <taxon>Aves</taxon>
        <taxon>Neognathae</taxon>
        <taxon>Neoaves</taxon>
        <taxon>Gruiformes</taxon>
        <taxon>Gruidae</taxon>
        <taxon>Grus</taxon>
    </lineage>
</organism>
<name>A0ABC9XBM9_GRUJA</name>
<accession>A0ABC9XBM9</accession>
<dbReference type="AlphaFoldDB" id="A0ABC9XBM9"/>
<dbReference type="Proteomes" id="UP001623348">
    <property type="component" value="Unassembled WGS sequence"/>
</dbReference>
<protein>
    <submittedName>
        <fullName evidence="2">Mitochondrial enolase superfamily member 1</fullName>
    </submittedName>
</protein>
<dbReference type="InterPro" id="IPR043502">
    <property type="entry name" value="DNA/RNA_pol_sf"/>
</dbReference>